<dbReference type="RefSeq" id="WP_179549160.1">
    <property type="nucleotide sequence ID" value="NZ_BSEW01000002.1"/>
</dbReference>
<evidence type="ECO:0000313" key="3">
    <source>
        <dbReference type="Proteomes" id="UP000549913"/>
    </source>
</evidence>
<organism evidence="2 3">
    <name type="scientific">Herbiconiux flava</name>
    <dbReference type="NCBI Taxonomy" id="881268"/>
    <lineage>
        <taxon>Bacteria</taxon>
        <taxon>Bacillati</taxon>
        <taxon>Actinomycetota</taxon>
        <taxon>Actinomycetes</taxon>
        <taxon>Micrococcales</taxon>
        <taxon>Microbacteriaceae</taxon>
        <taxon>Herbiconiux</taxon>
    </lineage>
</organism>
<dbReference type="GO" id="GO:0003989">
    <property type="term" value="F:acetyl-CoA carboxylase activity"/>
    <property type="evidence" value="ECO:0007669"/>
    <property type="project" value="InterPro"/>
</dbReference>
<keyword evidence="3" id="KW-1185">Reference proteome</keyword>
<comment type="caution">
    <text evidence="2">The sequence shown here is derived from an EMBL/GenBank/DDBJ whole genome shotgun (WGS) entry which is preliminary data.</text>
</comment>
<name>A0A852SUI5_9MICO</name>
<gene>
    <name evidence="2" type="ORF">BJ984_003543</name>
</gene>
<accession>A0A852SUI5</accession>
<evidence type="ECO:0008006" key="4">
    <source>
        <dbReference type="Google" id="ProtNLM"/>
    </source>
</evidence>
<dbReference type="EMBL" id="JACCBM010000001">
    <property type="protein sequence ID" value="NYD72385.1"/>
    <property type="molecule type" value="Genomic_DNA"/>
</dbReference>
<evidence type="ECO:0000313" key="2">
    <source>
        <dbReference type="EMBL" id="NYD72385.1"/>
    </source>
</evidence>
<reference evidence="2 3" key="1">
    <citation type="submission" date="2020-07" db="EMBL/GenBank/DDBJ databases">
        <title>Sequencing the genomes of 1000 actinobacteria strains.</title>
        <authorList>
            <person name="Klenk H.-P."/>
        </authorList>
    </citation>
    <scope>NUCLEOTIDE SEQUENCE [LARGE SCALE GENOMIC DNA]</scope>
    <source>
        <strain evidence="2 3">DSM 26474</strain>
    </source>
</reference>
<dbReference type="Proteomes" id="UP000549913">
    <property type="component" value="Unassembled WGS sequence"/>
</dbReference>
<dbReference type="AlphaFoldDB" id="A0A852SUI5"/>
<dbReference type="GO" id="GO:0004658">
    <property type="term" value="F:propionyl-CoA carboxylase activity"/>
    <property type="evidence" value="ECO:0007669"/>
    <property type="project" value="InterPro"/>
</dbReference>
<proteinExistence type="predicted"/>
<feature type="region of interest" description="Disordered" evidence="1">
    <location>
        <begin position="44"/>
        <end position="78"/>
    </location>
</feature>
<sequence>MDESTDFAAAEPPFRVVTRGLSAGELAAVTVVVEAAVQQELEQLQSEPTTSTTAWQRSQRSLRAPLEPGPGAWRSFSA</sequence>
<protein>
    <recommendedName>
        <fullName evidence="4">Acyl-CoA carboxylase subunit epsilon</fullName>
    </recommendedName>
</protein>
<feature type="compositionally biased region" description="Polar residues" evidence="1">
    <location>
        <begin position="46"/>
        <end position="61"/>
    </location>
</feature>
<dbReference type="InterPro" id="IPR032716">
    <property type="entry name" value="ACC_epsilon"/>
</dbReference>
<dbReference type="Pfam" id="PF13822">
    <property type="entry name" value="ACC_epsilon"/>
    <property type="match status" value="1"/>
</dbReference>
<evidence type="ECO:0000256" key="1">
    <source>
        <dbReference type="SAM" id="MobiDB-lite"/>
    </source>
</evidence>